<sequence length="829" mass="91969">MWLLTCEGDLFENKRIWLRPGSTHLLGRTTGRSEAGERIQYIDHKSVSRKHLTIEIAPTQSGDSSKLHVRSNIKFKDGSKTGTTLNGEKFSQETRLLGEKKYTFKLGHYEHLFHLWWHPVTLSFTSSSKKAAKGDPLAALREKLDQTDIKLVTEYVSNETTHAIAKKRNTPPTLQALLQARWVVTDGFADALATAVARGGPNGTSALEEGFDSNWPDEDLFIVPAASEPNPRPNEFLKPNPARAEVFQDFVFIFLSQGQYDTLLPVLTSGGGKALLWELQLGEGMVEDLVNYIKEVAGHKGSKQFQLSQQSGRGGVVVVRLNDGSDAWRVFSRALDLALDQRSIEQNEFLDAILTIDASGLRTQLRESPESSMPNGGTGTAASRPQSQTVERTQRAATVPDSPSPAPRPPASAQPVTEEPEPDQQAEQTSTAARRRQRRIITQSRFKGFDDFDPSQFSKPASQSPEPSFDNGEASEARSVQGMDIDEQEPSQGTRTQQHSRKRLAPTQEEEEEAMYANILPAHTAVKRQKTAAAQNAGSGSKPLDGLEQDAIAKAPKPKKKAKEMNVMAEVQARKQKEEEKRQQDEEYLREALQGIDISKMKDLAKVEEMEIPARERPMRRANNDGRSERWDPAWNGRKNFKAFRPQGQRGDGPRLQRVIVPLEEVPRKGHGIGDEYWLNTSTSTSKSKSKSQSQSQSQSVRQGASRSQRAAGGGDDDDEDTARFRRRIQSSRQEDEENAAADEVLPEEIAGHARDQELEAAANSTPSQTFGTESQRKAAGKRPAAQQAGGAPPAKKARQSRLAVPTQREAVHVDDDDDDALKFRRRKR</sequence>
<protein>
    <submittedName>
        <fullName evidence="1">Uncharacterized protein</fullName>
    </submittedName>
</protein>
<organism evidence="1 2">
    <name type="scientific">Vermiconidia calcicola</name>
    <dbReference type="NCBI Taxonomy" id="1690605"/>
    <lineage>
        <taxon>Eukaryota</taxon>
        <taxon>Fungi</taxon>
        <taxon>Dikarya</taxon>
        <taxon>Ascomycota</taxon>
        <taxon>Pezizomycotina</taxon>
        <taxon>Dothideomycetes</taxon>
        <taxon>Dothideomycetidae</taxon>
        <taxon>Mycosphaerellales</taxon>
        <taxon>Extremaceae</taxon>
        <taxon>Vermiconidia</taxon>
    </lineage>
</organism>
<dbReference type="Proteomes" id="UP001281147">
    <property type="component" value="Unassembled WGS sequence"/>
</dbReference>
<evidence type="ECO:0000313" key="2">
    <source>
        <dbReference type="Proteomes" id="UP001281147"/>
    </source>
</evidence>
<comment type="caution">
    <text evidence="1">The sequence shown here is derived from an EMBL/GenBank/DDBJ whole genome shotgun (WGS) entry which is preliminary data.</text>
</comment>
<gene>
    <name evidence="1" type="ORF">LTR37_014779</name>
</gene>
<reference evidence="1" key="1">
    <citation type="submission" date="2023-07" db="EMBL/GenBank/DDBJ databases">
        <title>Black Yeasts Isolated from many extreme environments.</title>
        <authorList>
            <person name="Coleine C."/>
            <person name="Stajich J.E."/>
            <person name="Selbmann L."/>
        </authorList>
    </citation>
    <scope>NUCLEOTIDE SEQUENCE</scope>
    <source>
        <strain evidence="1">CCFEE 5714</strain>
    </source>
</reference>
<accession>A0ACC3MSP3</accession>
<proteinExistence type="predicted"/>
<evidence type="ECO:0000313" key="1">
    <source>
        <dbReference type="EMBL" id="KAK3702930.1"/>
    </source>
</evidence>
<dbReference type="EMBL" id="JAUTXU010000158">
    <property type="protein sequence ID" value="KAK3702930.1"/>
    <property type="molecule type" value="Genomic_DNA"/>
</dbReference>
<keyword evidence="2" id="KW-1185">Reference proteome</keyword>
<name>A0ACC3MSP3_9PEZI</name>